<dbReference type="InterPro" id="IPR038503">
    <property type="entry name" value="SpoIIIAH_sf"/>
</dbReference>
<dbReference type="OrthoDB" id="1707181at2"/>
<dbReference type="EMBL" id="CP002160">
    <property type="protein sequence ID" value="ADL51674.1"/>
    <property type="molecule type" value="Genomic_DNA"/>
</dbReference>
<organism evidence="1 2">
    <name type="scientific">Clostridium cellulovorans (strain ATCC 35296 / DSM 3052 / OCM 3 / 743B)</name>
    <dbReference type="NCBI Taxonomy" id="573061"/>
    <lineage>
        <taxon>Bacteria</taxon>
        <taxon>Bacillati</taxon>
        <taxon>Bacillota</taxon>
        <taxon>Clostridia</taxon>
        <taxon>Eubacteriales</taxon>
        <taxon>Clostridiaceae</taxon>
        <taxon>Clostridium</taxon>
    </lineage>
</organism>
<keyword evidence="2" id="KW-1185">Reference proteome</keyword>
<dbReference type="STRING" id="573061.Clocel_1930"/>
<evidence type="ECO:0000313" key="2">
    <source>
        <dbReference type="Proteomes" id="UP000002730"/>
    </source>
</evidence>
<reference evidence="1 2" key="1">
    <citation type="submission" date="2010-08" db="EMBL/GenBank/DDBJ databases">
        <title>Complete sequence of Clostridium cellulovorans 743B.</title>
        <authorList>
            <consortium name="US DOE Joint Genome Institute"/>
            <person name="Lucas S."/>
            <person name="Copeland A."/>
            <person name="Lapidus A."/>
            <person name="Cheng J.-F."/>
            <person name="Bruce D."/>
            <person name="Goodwin L."/>
            <person name="Pitluck S."/>
            <person name="Chertkov O."/>
            <person name="Detter J.C."/>
            <person name="Han C."/>
            <person name="Tapia R."/>
            <person name="Land M."/>
            <person name="Hauser L."/>
            <person name="Chang Y.-J."/>
            <person name="Jeffries C."/>
            <person name="Kyrpides N."/>
            <person name="Ivanova N."/>
            <person name="Mikhailova N."/>
            <person name="Hemme C.L."/>
            <person name="Woyke T."/>
        </authorList>
    </citation>
    <scope>NUCLEOTIDE SEQUENCE [LARGE SCALE GENOMIC DNA]</scope>
    <source>
        <strain evidence="2">ATCC 35296 / DSM 3052 / OCM 3 / 743B</strain>
    </source>
</reference>
<sequence length="163" mass="18410">MDKKQAVIIVSLLVLIVCTGVLASQAQSRFYVHTNEFTPTLINDSNSSEDSYFTTAKLTRSEENERYCQALKEIINDKSQSESAMKTASDQYAQHTIVINNELKIEEQLKADGFSDSICYIQDDTAKVIIQSKEKLDDEATKKVQQVVLNIAKIRDIVITNRE</sequence>
<gene>
    <name evidence="1" type="ordered locus">Clocel_1930</name>
</gene>
<dbReference type="Proteomes" id="UP000002730">
    <property type="component" value="Chromosome"/>
</dbReference>
<dbReference type="RefSeq" id="WP_010077108.1">
    <property type="nucleotide sequence ID" value="NC_014393.1"/>
</dbReference>
<dbReference type="HOGENOM" id="CLU_105396_4_0_9"/>
<proteinExistence type="predicted"/>
<dbReference type="InterPro" id="IPR024232">
    <property type="entry name" value="SpoIIIAH"/>
</dbReference>
<dbReference type="Pfam" id="PF12685">
    <property type="entry name" value="SpoIIIAH"/>
    <property type="match status" value="1"/>
</dbReference>
<name>D9SLF8_CLOC7</name>
<dbReference type="AlphaFoldDB" id="D9SLF8"/>
<accession>D9SLF8</accession>
<dbReference type="eggNOG" id="ENOG5032YS3">
    <property type="taxonomic scope" value="Bacteria"/>
</dbReference>
<evidence type="ECO:0000313" key="1">
    <source>
        <dbReference type="EMBL" id="ADL51674.1"/>
    </source>
</evidence>
<protein>
    <submittedName>
        <fullName evidence="1">Putative stage III sporulation protein AH</fullName>
    </submittedName>
</protein>
<dbReference type="Gene3D" id="1.10.287.4300">
    <property type="entry name" value="Stage III sporulation protein AH-like"/>
    <property type="match status" value="1"/>
</dbReference>
<dbReference type="KEGG" id="ccb:Clocel_1930"/>